<dbReference type="Gene3D" id="3.40.1390.30">
    <property type="entry name" value="NIF3 (NGG1p interacting factor 3)-like"/>
    <property type="match status" value="1"/>
</dbReference>
<dbReference type="EMBL" id="JAZDWZ010000007">
    <property type="protein sequence ID" value="MEE3928430.1"/>
    <property type="molecule type" value="Genomic_DNA"/>
</dbReference>
<dbReference type="PANTHER" id="PTHR13799">
    <property type="entry name" value="NGG1 INTERACTING FACTOR 3"/>
    <property type="match status" value="1"/>
</dbReference>
<organism evidence="4 5">
    <name type="scientific">Mycoplasmopsis ciconiae</name>
    <dbReference type="NCBI Taxonomy" id="561067"/>
    <lineage>
        <taxon>Bacteria</taxon>
        <taxon>Bacillati</taxon>
        <taxon>Mycoplasmatota</taxon>
        <taxon>Mycoplasmoidales</taxon>
        <taxon>Metamycoplasmataceae</taxon>
        <taxon>Mycoplasmopsis</taxon>
    </lineage>
</organism>
<dbReference type="PANTHER" id="PTHR13799:SF14">
    <property type="entry name" value="GTP CYCLOHYDROLASE 1 TYPE 2 HOMOLOG"/>
    <property type="match status" value="1"/>
</dbReference>
<dbReference type="SUPFAM" id="SSF102705">
    <property type="entry name" value="NIF3 (NGG1p interacting factor 3)-like"/>
    <property type="match status" value="1"/>
</dbReference>
<dbReference type="InterPro" id="IPR036069">
    <property type="entry name" value="DUF34/NIF3_sf"/>
</dbReference>
<dbReference type="RefSeq" id="WP_330500843.1">
    <property type="nucleotide sequence ID" value="NZ_JAZDWZ010000007.1"/>
</dbReference>
<comment type="caution">
    <text evidence="4">The sequence shown here is derived from an EMBL/GenBank/DDBJ whole genome shotgun (WGS) entry which is preliminary data.</text>
</comment>
<keyword evidence="3" id="KW-0479">Metal-binding</keyword>
<proteinExistence type="inferred from homology"/>
<protein>
    <recommendedName>
        <fullName evidence="2">GTP cyclohydrolase 1 type 2 homolog</fullName>
    </recommendedName>
</protein>
<evidence type="ECO:0000313" key="5">
    <source>
        <dbReference type="Proteomes" id="UP001344817"/>
    </source>
</evidence>
<evidence type="ECO:0000256" key="3">
    <source>
        <dbReference type="ARBA" id="ARBA00022723"/>
    </source>
</evidence>
<accession>A0ABU7MLW8</accession>
<comment type="similarity">
    <text evidence="1">Belongs to the GTP cyclohydrolase I type 2/NIF3 family.</text>
</comment>
<dbReference type="Proteomes" id="UP001344817">
    <property type="component" value="Unassembled WGS sequence"/>
</dbReference>
<gene>
    <name evidence="4" type="ORF">V2E24_02460</name>
</gene>
<sequence length="260" mass="30297">MKLKIKDITDYFLSKYPLENAEVWDPSGFSYKNRINSTLKGVVLAIDLTNEVLQKAIDNDCNLIITHHPFLFEKTLENEFYKAPYKKEILEKLKQNKITAISFHTNYDNDAYGTSYQIAKMLKLQNYVCFKDHGYPVTLFTNTNLSTVINSFKTNMNLTQFRTNIPVSKMDSPIQRIAILSGSGYIGEIIEFAKKGYDLIISSDIKWSDWIVYDQIKAPILEVPHLDEEAFVYDFYQQLKQKFNIKNVHICTLKEPYRNL</sequence>
<evidence type="ECO:0000313" key="4">
    <source>
        <dbReference type="EMBL" id="MEE3928430.1"/>
    </source>
</evidence>
<reference evidence="4" key="1">
    <citation type="submission" date="2024-01" db="EMBL/GenBank/DDBJ databases">
        <title>Genome sequence of Mycoplasma ciconiae type strain DSM 25251.</title>
        <authorList>
            <person name="Spergser J."/>
        </authorList>
    </citation>
    <scope>NUCLEOTIDE SEQUENCE [LARGE SCALE GENOMIC DNA]</scope>
    <source>
        <strain evidence="4">DSM 25251</strain>
    </source>
</reference>
<evidence type="ECO:0000256" key="1">
    <source>
        <dbReference type="ARBA" id="ARBA00006964"/>
    </source>
</evidence>
<dbReference type="InterPro" id="IPR002678">
    <property type="entry name" value="DUF34/NIF3"/>
</dbReference>
<evidence type="ECO:0000256" key="2">
    <source>
        <dbReference type="ARBA" id="ARBA00022112"/>
    </source>
</evidence>
<name>A0ABU7MLW8_9BACT</name>
<keyword evidence="5" id="KW-1185">Reference proteome</keyword>
<dbReference type="Pfam" id="PF01784">
    <property type="entry name" value="DUF34_NIF3"/>
    <property type="match status" value="1"/>
</dbReference>